<dbReference type="RefSeq" id="XP_018824815.2">
    <property type="nucleotide sequence ID" value="XM_018969270.2"/>
</dbReference>
<dbReference type="Gene3D" id="4.10.1100.10">
    <property type="entry name" value="Transcription factor, SBP-box domain"/>
    <property type="match status" value="1"/>
</dbReference>
<dbReference type="Proteomes" id="UP000235220">
    <property type="component" value="Chromosome 2"/>
</dbReference>
<evidence type="ECO:0000256" key="8">
    <source>
        <dbReference type="ARBA" id="ARBA00023242"/>
    </source>
</evidence>
<evidence type="ECO:0000313" key="11">
    <source>
        <dbReference type="Proteomes" id="UP000235220"/>
    </source>
</evidence>
<dbReference type="InterPro" id="IPR004333">
    <property type="entry name" value="SBP_dom"/>
</dbReference>
<evidence type="ECO:0000313" key="13">
    <source>
        <dbReference type="RefSeq" id="XP_018824816.2"/>
    </source>
</evidence>
<evidence type="ECO:0000256" key="4">
    <source>
        <dbReference type="ARBA" id="ARBA00022833"/>
    </source>
</evidence>
<dbReference type="FunFam" id="4.10.1100.10:FF:000001">
    <property type="entry name" value="Squamosa promoter-binding-like protein 14"/>
    <property type="match status" value="1"/>
</dbReference>
<dbReference type="GO" id="GO:0008270">
    <property type="term" value="F:zinc ion binding"/>
    <property type="evidence" value="ECO:0007669"/>
    <property type="project" value="UniProtKB-KW"/>
</dbReference>
<dbReference type="Pfam" id="PF03110">
    <property type="entry name" value="SBP"/>
    <property type="match status" value="1"/>
</dbReference>
<evidence type="ECO:0000256" key="5">
    <source>
        <dbReference type="ARBA" id="ARBA00023015"/>
    </source>
</evidence>
<dbReference type="PANTHER" id="PTHR31251">
    <property type="entry name" value="SQUAMOSA PROMOTER-BINDING-LIKE PROTEIN 4"/>
    <property type="match status" value="1"/>
</dbReference>
<feature type="domain" description="SBP-type" evidence="10">
    <location>
        <begin position="174"/>
        <end position="251"/>
    </location>
</feature>
<dbReference type="KEGG" id="jre:108994158"/>
<accession>A0A2I4EZJ3</accession>
<name>A0A2I4EZJ3_JUGRE</name>
<dbReference type="InterPro" id="IPR044817">
    <property type="entry name" value="SBP-like"/>
</dbReference>
<gene>
    <name evidence="12 13 14" type="primary">LOC108994158</name>
</gene>
<keyword evidence="11" id="KW-1185">Reference proteome</keyword>
<keyword evidence="2" id="KW-0479">Metal-binding</keyword>
<evidence type="ECO:0000256" key="7">
    <source>
        <dbReference type="ARBA" id="ARBA00023163"/>
    </source>
</evidence>
<dbReference type="Gramene" id="Jr02_07340_p1">
    <property type="protein sequence ID" value="cds.Jr02_07340_p1"/>
    <property type="gene ID" value="Jr02_07340"/>
</dbReference>
<dbReference type="RefSeq" id="XP_018824817.2">
    <property type="nucleotide sequence ID" value="XM_018969272.2"/>
</dbReference>
<reference evidence="12 13" key="1">
    <citation type="submission" date="2025-04" db="UniProtKB">
        <authorList>
            <consortium name="RefSeq"/>
        </authorList>
    </citation>
    <scope>IDENTIFICATION</scope>
    <source>
        <tissue evidence="12 13">Leaves</tissue>
    </source>
</reference>
<dbReference type="GeneID" id="108994158"/>
<dbReference type="OrthoDB" id="514967at2759"/>
<keyword evidence="3 9" id="KW-0863">Zinc-finger</keyword>
<evidence type="ECO:0000259" key="10">
    <source>
        <dbReference type="PROSITE" id="PS51141"/>
    </source>
</evidence>
<sequence length="555" mass="60998">MEPWNYVGEGKGLEPDGIVLPSNSPSRNKKTWLGLEFRTPCSYGNQLVSGQQEAVENQGFEELGFREIIDKQLAYDSFGEVLSRHVGGGRVVNPITAMSNAIAEDDSTSKLSSSVVDSNSRDSSFFDLKLGRLPDHRDACNSKFSKGIPILSSSESSVPPAKRTRTSSGLHSRTAFCQVYGCNKDLSSFKDYNKKHKVCEVHSKTSKVIVNGMEQRFCQQCSRFHLLAEFDDCKRSCRKRLAGHNERRRKPQVGSQFRRDGRLLQSYDGLVGGNRFQGSSISTTSFICPEILPSDLLHPEKYGTSDQCRHLKAKDRTDYGPLSTNEHLHSKFPLPWAIEKQSPTFHENTATGNIFSANISQYTHDIGGPTSSSHSLLQNTSFGSEEFNFSDAASTAQGLSRILDSGCALSLLSSHSQNSSSHLNGIPMACPLIMPSCNPHDSMGQVSQRFIGISSQPSSGGVLNKFPSSEINSAEENCLCPITPSDGSGAVNFGIADGNFQGSVILNSNDRHSCENSPTIDLLQLSSQLQRVEHQRQSMQMKQQENDAFFCLRIT</sequence>
<evidence type="ECO:0000256" key="2">
    <source>
        <dbReference type="ARBA" id="ARBA00022723"/>
    </source>
</evidence>
<dbReference type="InterPro" id="IPR036893">
    <property type="entry name" value="SBP_sf"/>
</dbReference>
<evidence type="ECO:0000256" key="6">
    <source>
        <dbReference type="ARBA" id="ARBA00023125"/>
    </source>
</evidence>
<dbReference type="GO" id="GO:0005634">
    <property type="term" value="C:nucleus"/>
    <property type="evidence" value="ECO:0000318"/>
    <property type="project" value="GO_Central"/>
</dbReference>
<comment type="subcellular location">
    <subcellularLocation>
        <location evidence="1">Nucleus</location>
    </subcellularLocation>
</comment>
<evidence type="ECO:0000256" key="1">
    <source>
        <dbReference type="ARBA" id="ARBA00004123"/>
    </source>
</evidence>
<dbReference type="AlphaFoldDB" id="A0A2I4EZJ3"/>
<dbReference type="PANTHER" id="PTHR31251:SF160">
    <property type="entry name" value="SBP-TYPE DOMAIN-CONTAINING PROTEIN"/>
    <property type="match status" value="1"/>
</dbReference>
<evidence type="ECO:0000313" key="14">
    <source>
        <dbReference type="RefSeq" id="XP_018824817.2"/>
    </source>
</evidence>
<evidence type="ECO:0000256" key="3">
    <source>
        <dbReference type="ARBA" id="ARBA00022771"/>
    </source>
</evidence>
<keyword evidence="7" id="KW-0804">Transcription</keyword>
<dbReference type="SUPFAM" id="SSF103612">
    <property type="entry name" value="SBT domain"/>
    <property type="match status" value="1"/>
</dbReference>
<dbReference type="STRING" id="51240.A0A2I4EZJ3"/>
<keyword evidence="6" id="KW-0238">DNA-binding</keyword>
<dbReference type="PROSITE" id="PS51141">
    <property type="entry name" value="ZF_SBP"/>
    <property type="match status" value="1"/>
</dbReference>
<evidence type="ECO:0000313" key="12">
    <source>
        <dbReference type="RefSeq" id="XP_018824815.2"/>
    </source>
</evidence>
<dbReference type="GO" id="GO:0001216">
    <property type="term" value="F:DNA-binding transcription activator activity"/>
    <property type="evidence" value="ECO:0000318"/>
    <property type="project" value="GO_Central"/>
</dbReference>
<proteinExistence type="predicted"/>
<keyword evidence="4" id="KW-0862">Zinc</keyword>
<evidence type="ECO:0000256" key="9">
    <source>
        <dbReference type="PROSITE-ProRule" id="PRU00470"/>
    </source>
</evidence>
<dbReference type="GO" id="GO:0000976">
    <property type="term" value="F:transcription cis-regulatory region binding"/>
    <property type="evidence" value="ECO:0000318"/>
    <property type="project" value="GO_Central"/>
</dbReference>
<protein>
    <submittedName>
        <fullName evidence="12 13">Squamosa promoter-binding-like protein 6 isoform X1</fullName>
    </submittedName>
</protein>
<organism evidence="11 14">
    <name type="scientific">Juglans regia</name>
    <name type="common">English walnut</name>
    <dbReference type="NCBI Taxonomy" id="51240"/>
    <lineage>
        <taxon>Eukaryota</taxon>
        <taxon>Viridiplantae</taxon>
        <taxon>Streptophyta</taxon>
        <taxon>Embryophyta</taxon>
        <taxon>Tracheophyta</taxon>
        <taxon>Spermatophyta</taxon>
        <taxon>Magnoliopsida</taxon>
        <taxon>eudicotyledons</taxon>
        <taxon>Gunneridae</taxon>
        <taxon>Pentapetalae</taxon>
        <taxon>rosids</taxon>
        <taxon>fabids</taxon>
        <taxon>Fagales</taxon>
        <taxon>Juglandaceae</taxon>
        <taxon>Juglans</taxon>
    </lineage>
</organism>
<keyword evidence="5" id="KW-0805">Transcription regulation</keyword>
<dbReference type="RefSeq" id="XP_018824816.2">
    <property type="nucleotide sequence ID" value="XM_018969271.2"/>
</dbReference>
<keyword evidence="8" id="KW-0539">Nucleus</keyword>